<organism evidence="1 2">
    <name type="scientific">Hondaea fermentalgiana</name>
    <dbReference type="NCBI Taxonomy" id="2315210"/>
    <lineage>
        <taxon>Eukaryota</taxon>
        <taxon>Sar</taxon>
        <taxon>Stramenopiles</taxon>
        <taxon>Bigyra</taxon>
        <taxon>Labyrinthulomycetes</taxon>
        <taxon>Thraustochytrida</taxon>
        <taxon>Thraustochytriidae</taxon>
        <taxon>Hondaea</taxon>
    </lineage>
</organism>
<evidence type="ECO:0000313" key="1">
    <source>
        <dbReference type="EMBL" id="GBG30657.1"/>
    </source>
</evidence>
<proteinExistence type="predicted"/>
<evidence type="ECO:0000313" key="2">
    <source>
        <dbReference type="Proteomes" id="UP000241890"/>
    </source>
</evidence>
<dbReference type="AlphaFoldDB" id="A0A2R5GIE0"/>
<accession>A0A2R5GIE0</accession>
<dbReference type="EMBL" id="BEYU01000081">
    <property type="protein sequence ID" value="GBG30657.1"/>
    <property type="molecule type" value="Genomic_DNA"/>
</dbReference>
<keyword evidence="2" id="KW-1185">Reference proteome</keyword>
<gene>
    <name evidence="1" type="ORF">FCC1311_068772</name>
</gene>
<dbReference type="InParanoid" id="A0A2R5GIE0"/>
<comment type="caution">
    <text evidence="1">The sequence shown here is derived from an EMBL/GenBank/DDBJ whole genome shotgun (WGS) entry which is preliminary data.</text>
</comment>
<protein>
    <submittedName>
        <fullName evidence="1">Uncharacterized protein</fullName>
    </submittedName>
</protein>
<reference evidence="1 2" key="1">
    <citation type="submission" date="2017-12" db="EMBL/GenBank/DDBJ databases">
        <title>Sequencing, de novo assembly and annotation of complete genome of a new Thraustochytrid species, strain FCC1311.</title>
        <authorList>
            <person name="Sedici K."/>
            <person name="Godart F."/>
            <person name="Aiese Cigliano R."/>
            <person name="Sanseverino W."/>
            <person name="Barakat M."/>
            <person name="Ortet P."/>
            <person name="Marechal E."/>
            <person name="Cagnac O."/>
            <person name="Amato A."/>
        </authorList>
    </citation>
    <scope>NUCLEOTIDE SEQUENCE [LARGE SCALE GENOMIC DNA]</scope>
</reference>
<name>A0A2R5GIE0_9STRA</name>
<sequence>MTAPEEGKLGSGILSDDVESKMDAVDFEPRLARMRSAPTVWAATHRFAHTGLFCMPLNTSPGIANFAPDQTDSTRRFPELAQVMNLATSSPDLFESGLLSTNDCATEPEDSAHDWLVDTKMPEIPTPPLAAEVDSFSESLLKLDIPVFKQAPLSDQLRRLASDAARDGNEEIFALAQQCAEMLETGSTLRDVETCILERATNASNPLRQLYSRLLETAIPRIQTQIMVNEAQLCEDEALREVCRELAAVRIAVVERAVEMVSFILDEDTAVLLCKTPTSSWVQTTVRWFVCRGQLRFARFYVVLVLPAPSSKDMAVLLSALCRLSGGGLATALRIVPDASAAARLLRHILCTQCNVSHSTLSEDPASWSTETAHEALLRSMPDMNALRACRFVKGSGQDGKAGDPCTALLPANAQSALGRFFTQPITHGRSPSDNAPPH</sequence>
<dbReference type="Proteomes" id="UP000241890">
    <property type="component" value="Unassembled WGS sequence"/>
</dbReference>